<comment type="caution">
    <text evidence="3">The sequence shown here is derived from an EMBL/GenBank/DDBJ whole genome shotgun (WGS) entry which is preliminary data.</text>
</comment>
<dbReference type="Gene3D" id="1.20.144.10">
    <property type="entry name" value="Phosphatidic acid phosphatase type 2/haloperoxidase"/>
    <property type="match status" value="1"/>
</dbReference>
<organism evidence="3 4">
    <name type="scientific">Flavobacterium pectinovorum</name>
    <dbReference type="NCBI Taxonomy" id="29533"/>
    <lineage>
        <taxon>Bacteria</taxon>
        <taxon>Pseudomonadati</taxon>
        <taxon>Bacteroidota</taxon>
        <taxon>Flavobacteriia</taxon>
        <taxon>Flavobacteriales</taxon>
        <taxon>Flavobacteriaceae</taxon>
        <taxon>Flavobacterium</taxon>
    </lineage>
</organism>
<evidence type="ECO:0000259" key="2">
    <source>
        <dbReference type="SMART" id="SM00014"/>
    </source>
</evidence>
<keyword evidence="1" id="KW-0378">Hydrolase</keyword>
<evidence type="ECO:0000256" key="1">
    <source>
        <dbReference type="PIRNR" id="PIRNR000897"/>
    </source>
</evidence>
<dbReference type="GO" id="GO:0003993">
    <property type="term" value="F:acid phosphatase activity"/>
    <property type="evidence" value="ECO:0007669"/>
    <property type="project" value="UniProtKB-EC"/>
</dbReference>
<reference evidence="3 4" key="1">
    <citation type="journal article" date="2019" name="Environ. Microbiol.">
        <title>Species interactions and distinct microbial communities in high Arctic permafrost affected cryosols are associated with the CH4 and CO2 gas fluxes.</title>
        <authorList>
            <person name="Altshuler I."/>
            <person name="Hamel J."/>
            <person name="Turney S."/>
            <person name="Magnuson E."/>
            <person name="Levesque R."/>
            <person name="Greer C."/>
            <person name="Whyte L.G."/>
        </authorList>
    </citation>
    <scope>NUCLEOTIDE SEQUENCE [LARGE SCALE GENOMIC DNA]</scope>
    <source>
        <strain evidence="3 4">42</strain>
    </source>
</reference>
<dbReference type="OrthoDB" id="9805301at2"/>
<dbReference type="InterPro" id="IPR036938">
    <property type="entry name" value="PAP2/HPO_sf"/>
</dbReference>
<protein>
    <recommendedName>
        <fullName evidence="1">Acid phosphatase</fullName>
        <ecNumber evidence="1">3.1.3.2</ecNumber>
    </recommendedName>
</protein>
<dbReference type="CDD" id="cd03397">
    <property type="entry name" value="PAP2_acid_phosphatase"/>
    <property type="match status" value="1"/>
</dbReference>
<sequence length="263" mass="30260">MRLKIFHIINALVNKGFKSKSTLRTFTNVEQLREIMPDLLQGYLKEEEMPNSLMLLEPPPEHTSKAFEFDLEYAEKVIKSKDKIRFIQAATDADLSFPAAVKSFESTLGIEISETKTPKLYLLMRRVMTDAGLSTYAAKNYYNRERPFVVTKTKTCTPEQEEVLRKVGSFPSGHAAVGWAWALVFTEIFPYNERMILRRGYDFGESRIVCNAHWHSDVEKGRVMGRATVDRLRDNLVFQEDLAIAKQEVLKILSEADNRENNN</sequence>
<dbReference type="PIRSF" id="PIRSF000897">
    <property type="entry name" value="Acid_Ptase_ClsA"/>
    <property type="match status" value="1"/>
</dbReference>
<dbReference type="SUPFAM" id="SSF48317">
    <property type="entry name" value="Acid phosphatase/Vanadium-dependent haloperoxidase"/>
    <property type="match status" value="1"/>
</dbReference>
<dbReference type="InterPro" id="IPR000326">
    <property type="entry name" value="PAP2/HPO"/>
</dbReference>
<dbReference type="InterPro" id="IPR001011">
    <property type="entry name" value="Acid_Pase_classA_bac"/>
</dbReference>
<dbReference type="SMART" id="SM00014">
    <property type="entry name" value="acidPPc"/>
    <property type="match status" value="1"/>
</dbReference>
<dbReference type="Pfam" id="PF01569">
    <property type="entry name" value="PAP2"/>
    <property type="match status" value="1"/>
</dbReference>
<evidence type="ECO:0000313" key="3">
    <source>
        <dbReference type="EMBL" id="TPG39228.1"/>
    </source>
</evidence>
<evidence type="ECO:0000313" key="4">
    <source>
        <dbReference type="Proteomes" id="UP000319700"/>
    </source>
</evidence>
<dbReference type="EC" id="3.1.3.2" evidence="1"/>
<dbReference type="GO" id="GO:0030288">
    <property type="term" value="C:outer membrane-bounded periplasmic space"/>
    <property type="evidence" value="ECO:0007669"/>
    <property type="project" value="InterPro"/>
</dbReference>
<dbReference type="EMBL" id="RCZH01000008">
    <property type="protein sequence ID" value="TPG39228.1"/>
    <property type="molecule type" value="Genomic_DNA"/>
</dbReference>
<dbReference type="PRINTS" id="PR00483">
    <property type="entry name" value="BACPHPHTASE"/>
</dbReference>
<gene>
    <name evidence="3" type="ORF">EAH81_13340</name>
</gene>
<name>A0A502ENA5_9FLAO</name>
<dbReference type="Proteomes" id="UP000319700">
    <property type="component" value="Unassembled WGS sequence"/>
</dbReference>
<comment type="similarity">
    <text evidence="1">Belongs to the class A bacterial acid phosphatase family.</text>
</comment>
<feature type="domain" description="Phosphatidic acid phosphatase type 2/haloperoxidase" evidence="2">
    <location>
        <begin position="119"/>
        <end position="233"/>
    </location>
</feature>
<keyword evidence="4" id="KW-1185">Reference proteome</keyword>
<accession>A0A502ENA5</accession>
<proteinExistence type="inferred from homology"/>
<comment type="catalytic activity">
    <reaction evidence="1">
        <text>a phosphate monoester + H2O = an alcohol + phosphate</text>
        <dbReference type="Rhea" id="RHEA:15017"/>
        <dbReference type="ChEBI" id="CHEBI:15377"/>
        <dbReference type="ChEBI" id="CHEBI:30879"/>
        <dbReference type="ChEBI" id="CHEBI:43474"/>
        <dbReference type="ChEBI" id="CHEBI:67140"/>
        <dbReference type="EC" id="3.1.3.2"/>
    </reaction>
</comment>
<dbReference type="AlphaFoldDB" id="A0A502ENA5"/>
<dbReference type="RefSeq" id="WP_140507744.1">
    <property type="nucleotide sequence ID" value="NZ_RCZH01000008.1"/>
</dbReference>